<evidence type="ECO:0000313" key="2">
    <source>
        <dbReference type="Proteomes" id="UP000008907"/>
    </source>
</evidence>
<sequence>MSLKNIKLIVTDLDGTVLQHGKLANDFDQKVFQLANQKGVYVTIATGQGYKSAKPRAELFEIEKHLDLAVLSNGAMISKISEFKPIYVNNITSHIVYKMVKKLTEMKICVVVFTASIADVYWNQIPFVVESMNQRNWFDRFNKIVCSTDSEFEFKDVVQLMTFVPENQQQEFEEWFYQESMDKHLTIMKNNIESMPIYEFTNISATKGIAIKKMAEILEIDPEDIIVFGDNMNDMSMFKEISNSVAVGNAVDKIKKIAKYTTESNVDAGVGKFIKKHILED</sequence>
<dbReference type="RefSeq" id="WP_014035330.1">
    <property type="nucleotide sequence ID" value="NC_015946.1"/>
</dbReference>
<dbReference type="Gene3D" id="3.30.1240.10">
    <property type="match status" value="1"/>
</dbReference>
<name>A0A7U3ZSZ6_MYCPK</name>
<dbReference type="SFLD" id="SFLDS00003">
    <property type="entry name" value="Haloacid_Dehalogenase"/>
    <property type="match status" value="1"/>
</dbReference>
<organism evidence="1 2">
    <name type="scientific">Mycoplasma putrefaciens (strain ATCC 15718 / NCTC 10155 / C30 KS-1 / KS-1)</name>
    <dbReference type="NCBI Taxonomy" id="743965"/>
    <lineage>
        <taxon>Bacteria</taxon>
        <taxon>Bacillati</taxon>
        <taxon>Mycoplasmatota</taxon>
        <taxon>Mollicutes</taxon>
        <taxon>Mycoplasmataceae</taxon>
        <taxon>Mycoplasma</taxon>
    </lineage>
</organism>
<dbReference type="Gene3D" id="3.40.50.1000">
    <property type="entry name" value="HAD superfamily/HAD-like"/>
    <property type="match status" value="1"/>
</dbReference>
<dbReference type="SUPFAM" id="SSF56784">
    <property type="entry name" value="HAD-like"/>
    <property type="match status" value="1"/>
</dbReference>
<dbReference type="InterPro" id="IPR036412">
    <property type="entry name" value="HAD-like_sf"/>
</dbReference>
<dbReference type="GO" id="GO:0016791">
    <property type="term" value="F:phosphatase activity"/>
    <property type="evidence" value="ECO:0007669"/>
    <property type="project" value="TreeGrafter"/>
</dbReference>
<evidence type="ECO:0000313" key="1">
    <source>
        <dbReference type="EMBL" id="AEM68975.1"/>
    </source>
</evidence>
<dbReference type="EMBL" id="CP003021">
    <property type="protein sequence ID" value="AEM68975.1"/>
    <property type="molecule type" value="Genomic_DNA"/>
</dbReference>
<keyword evidence="1" id="KW-0378">Hydrolase</keyword>
<dbReference type="PANTHER" id="PTHR10000">
    <property type="entry name" value="PHOSPHOSERINE PHOSPHATASE"/>
    <property type="match status" value="1"/>
</dbReference>
<gene>
    <name evidence="1" type="ordered locus">MPUT_0635</name>
</gene>
<proteinExistence type="predicted"/>
<dbReference type="KEGG" id="mpf:MPUT_0635"/>
<dbReference type="InterPro" id="IPR000150">
    <property type="entry name" value="Cof"/>
</dbReference>
<dbReference type="AlphaFoldDB" id="A0A7U3ZSZ6"/>
<dbReference type="GO" id="GO:0000287">
    <property type="term" value="F:magnesium ion binding"/>
    <property type="evidence" value="ECO:0007669"/>
    <property type="project" value="TreeGrafter"/>
</dbReference>
<dbReference type="InterPro" id="IPR023214">
    <property type="entry name" value="HAD_sf"/>
</dbReference>
<dbReference type="InterPro" id="IPR006379">
    <property type="entry name" value="HAD-SF_hydro_IIB"/>
</dbReference>
<dbReference type="NCBIfam" id="TIGR01484">
    <property type="entry name" value="HAD-SF-IIB"/>
    <property type="match status" value="1"/>
</dbReference>
<dbReference type="NCBIfam" id="TIGR00099">
    <property type="entry name" value="Cof-subfamily"/>
    <property type="match status" value="1"/>
</dbReference>
<dbReference type="Pfam" id="PF08282">
    <property type="entry name" value="Hydrolase_3"/>
    <property type="match status" value="1"/>
</dbReference>
<protein>
    <submittedName>
        <fullName evidence="1">HAD superfamily hydrolase</fullName>
    </submittedName>
</protein>
<accession>A0A7U3ZSZ6</accession>
<dbReference type="GO" id="GO:0005829">
    <property type="term" value="C:cytosol"/>
    <property type="evidence" value="ECO:0007669"/>
    <property type="project" value="TreeGrafter"/>
</dbReference>
<dbReference type="PANTHER" id="PTHR10000:SF55">
    <property type="entry name" value="5-AMINO-6-(5-PHOSPHO-D-RIBITYLAMINO)URACIL PHOSPHATASE YCSE"/>
    <property type="match status" value="1"/>
</dbReference>
<dbReference type="Proteomes" id="UP000008907">
    <property type="component" value="Chromosome"/>
</dbReference>
<reference evidence="1 2" key="1">
    <citation type="journal article" date="2011" name="J. Bacteriol.">
        <title>Genome Sequence of Mycoplasma putrefaciens Type Strain KS1.</title>
        <authorList>
            <person name="Calcutt M.J."/>
            <person name="Foecking M.F."/>
        </authorList>
    </citation>
    <scope>NUCLEOTIDE SEQUENCE [LARGE SCALE GENOMIC DNA]</scope>
    <source>
        <strain evidence="2">ATCC 15718 / NCTC 10155 / C30 KS-1 / KS-1</strain>
    </source>
</reference>
<dbReference type="SFLD" id="SFLDG01140">
    <property type="entry name" value="C2.B:_Phosphomannomutase_and_P"/>
    <property type="match status" value="1"/>
</dbReference>